<organism evidence="1 2">
    <name type="scientific">Pricia antarctica</name>
    <dbReference type="NCBI Taxonomy" id="641691"/>
    <lineage>
        <taxon>Bacteria</taxon>
        <taxon>Pseudomonadati</taxon>
        <taxon>Bacteroidota</taxon>
        <taxon>Flavobacteriia</taxon>
        <taxon>Flavobacteriales</taxon>
        <taxon>Flavobacteriaceae</taxon>
        <taxon>Pricia</taxon>
    </lineage>
</organism>
<evidence type="ECO:0000313" key="1">
    <source>
        <dbReference type="EMBL" id="SDE12195.1"/>
    </source>
</evidence>
<name>A0A1G7ADT4_9FLAO</name>
<keyword evidence="2" id="KW-1185">Reference proteome</keyword>
<accession>A0A1G7ADT4</accession>
<reference evidence="1 2" key="1">
    <citation type="submission" date="2016-10" db="EMBL/GenBank/DDBJ databases">
        <authorList>
            <person name="de Groot N.N."/>
        </authorList>
    </citation>
    <scope>NUCLEOTIDE SEQUENCE [LARGE SCALE GENOMIC DNA]</scope>
    <source>
        <strain evidence="1 2">DSM 23421</strain>
    </source>
</reference>
<evidence type="ECO:0000313" key="2">
    <source>
        <dbReference type="Proteomes" id="UP000199109"/>
    </source>
</evidence>
<sequence>MYELPKSIFFLELKHNQSKSNQMKKNIYTILSLALFGKNIEIFRLSAHCVRSSDSATPNHLFSLIWPLDNSIL</sequence>
<gene>
    <name evidence="1" type="ORF">SAMN05421636_103314</name>
</gene>
<dbReference type="EMBL" id="FNAO01000003">
    <property type="protein sequence ID" value="SDE12195.1"/>
    <property type="molecule type" value="Genomic_DNA"/>
</dbReference>
<dbReference type="AlphaFoldDB" id="A0A1G7ADT4"/>
<dbReference type="STRING" id="641691.SAMN05421636_103314"/>
<dbReference type="Proteomes" id="UP000199109">
    <property type="component" value="Unassembled WGS sequence"/>
</dbReference>
<proteinExistence type="predicted"/>
<protein>
    <submittedName>
        <fullName evidence="1">Uncharacterized protein</fullName>
    </submittedName>
</protein>